<dbReference type="Pfam" id="PF02931">
    <property type="entry name" value="Neur_chan_LBD"/>
    <property type="match status" value="1"/>
</dbReference>
<dbReference type="InterPro" id="IPR006201">
    <property type="entry name" value="Neur_channel"/>
</dbReference>
<feature type="transmembrane region" description="Helical" evidence="20">
    <location>
        <begin position="383"/>
        <end position="406"/>
    </location>
</feature>
<dbReference type="Gene3D" id="1.20.58.390">
    <property type="entry name" value="Neurotransmitter-gated ion-channel transmembrane domain"/>
    <property type="match status" value="2"/>
</dbReference>
<evidence type="ECO:0000256" key="18">
    <source>
        <dbReference type="ARBA" id="ARBA00034104"/>
    </source>
</evidence>
<keyword evidence="2 20" id="KW-0813">Transport</keyword>
<accession>A0A6P4ZLF8</accession>
<evidence type="ECO:0000256" key="9">
    <source>
        <dbReference type="ARBA" id="ARBA00023136"/>
    </source>
</evidence>
<evidence type="ECO:0000313" key="24">
    <source>
        <dbReference type="RefSeq" id="XP_019631882.1"/>
    </source>
</evidence>
<dbReference type="InterPro" id="IPR006028">
    <property type="entry name" value="GABAA/Glycine_rcpt"/>
</dbReference>
<comment type="similarity">
    <text evidence="1">Belongs to the ligand-gated ion channel (TC 1.A.9) family. Gamma-aminobutyric acid receptor (TC 1.A.9.5) subfamily.</text>
</comment>
<feature type="transmembrane region" description="Helical" evidence="20">
    <location>
        <begin position="448"/>
        <end position="468"/>
    </location>
</feature>
<feature type="transmembrane region" description="Helical" evidence="20">
    <location>
        <begin position="343"/>
        <end position="363"/>
    </location>
</feature>
<feature type="domain" description="Neurotransmitter-gated ion-channel transmembrane" evidence="22">
    <location>
        <begin position="255"/>
        <end position="287"/>
    </location>
</feature>
<dbReference type="CDD" id="cd18990">
    <property type="entry name" value="LGIC_ECD_GABAAR"/>
    <property type="match status" value="1"/>
</dbReference>
<dbReference type="InterPro" id="IPR006202">
    <property type="entry name" value="Neur_chan_lig-bd"/>
</dbReference>
<keyword evidence="13" id="KW-0325">Glycoprotein</keyword>
<keyword evidence="11" id="KW-0675">Receptor</keyword>
<dbReference type="GO" id="GO:0005254">
    <property type="term" value="F:chloride channel activity"/>
    <property type="evidence" value="ECO:0007669"/>
    <property type="project" value="UniProtKB-KW"/>
</dbReference>
<dbReference type="InterPro" id="IPR036734">
    <property type="entry name" value="Neur_chan_lig-bd_sf"/>
</dbReference>
<keyword evidence="8 20" id="KW-0406">Ion transport</keyword>
<dbReference type="InterPro" id="IPR018000">
    <property type="entry name" value="Neurotransmitter_ion_chnl_CS"/>
</dbReference>
<comment type="caution">
    <text evidence="20">Lacks conserved residue(s) required for the propagation of feature annotation.</text>
</comment>
<feature type="domain" description="Neurotransmitter-gated ion-channel ligand-binding" evidence="21">
    <location>
        <begin position="46"/>
        <end position="246"/>
    </location>
</feature>
<keyword evidence="3" id="KW-1003">Cell membrane</keyword>
<proteinExistence type="inferred from homology"/>
<dbReference type="GO" id="GO:0034707">
    <property type="term" value="C:chloride channel complex"/>
    <property type="evidence" value="ECO:0007669"/>
    <property type="project" value="UniProtKB-KW"/>
</dbReference>
<keyword evidence="14" id="KW-0868">Chloride</keyword>
<evidence type="ECO:0000256" key="2">
    <source>
        <dbReference type="ARBA" id="ARBA00022448"/>
    </source>
</evidence>
<dbReference type="CDD" id="cd19049">
    <property type="entry name" value="LGIC_TM_anion"/>
    <property type="match status" value="1"/>
</dbReference>
<protein>
    <recommendedName>
        <fullName evidence="19">Gamma-aminobutyric acid receptor subunit beta</fullName>
    </recommendedName>
</protein>
<dbReference type="InterPro" id="IPR038050">
    <property type="entry name" value="Neuro_actylchol_rec"/>
</dbReference>
<evidence type="ECO:0000256" key="3">
    <source>
        <dbReference type="ARBA" id="ARBA00022475"/>
    </source>
</evidence>
<dbReference type="AlphaFoldDB" id="A0A6P4ZLF8"/>
<keyword evidence="17 20" id="KW-0407">Ion channel</keyword>
<evidence type="ECO:0000256" key="4">
    <source>
        <dbReference type="ARBA" id="ARBA00022692"/>
    </source>
</evidence>
<evidence type="ECO:0000256" key="12">
    <source>
        <dbReference type="ARBA" id="ARBA00023173"/>
    </source>
</evidence>
<keyword evidence="12" id="KW-0869">Chloride channel</keyword>
<dbReference type="PROSITE" id="PS00236">
    <property type="entry name" value="NEUROTR_ION_CHANNEL"/>
    <property type="match status" value="1"/>
</dbReference>
<evidence type="ECO:0000256" key="11">
    <source>
        <dbReference type="ARBA" id="ARBA00023170"/>
    </source>
</evidence>
<dbReference type="PRINTS" id="PR00252">
    <property type="entry name" value="NRIONCHANNEL"/>
</dbReference>
<evidence type="ECO:0000256" key="19">
    <source>
        <dbReference type="ARBA" id="ARBA00071250"/>
    </source>
</evidence>
<reference evidence="24" key="1">
    <citation type="submission" date="2025-08" db="UniProtKB">
        <authorList>
            <consortium name="RefSeq"/>
        </authorList>
    </citation>
    <scope>IDENTIFICATION</scope>
    <source>
        <tissue evidence="24">Gonad</tissue>
    </source>
</reference>
<keyword evidence="15" id="KW-0628">Postsynaptic cell membrane</keyword>
<dbReference type="Gene3D" id="2.70.170.10">
    <property type="entry name" value="Neurotransmitter-gated ion-channel ligand-binding domain"/>
    <property type="match status" value="1"/>
</dbReference>
<gene>
    <name evidence="24" type="primary">LOC109475610</name>
</gene>
<evidence type="ECO:0000256" key="13">
    <source>
        <dbReference type="ARBA" id="ARBA00023180"/>
    </source>
</evidence>
<keyword evidence="7" id="KW-0770">Synapse</keyword>
<evidence type="ECO:0000256" key="1">
    <source>
        <dbReference type="ARBA" id="ARBA00010180"/>
    </source>
</evidence>
<comment type="subcellular location">
    <subcellularLocation>
        <location evidence="18">Postsynaptic cell membrane</location>
        <topology evidence="18">Multi-pass membrane protein</topology>
    </subcellularLocation>
</comment>
<keyword evidence="23" id="KW-1185">Reference proteome</keyword>
<evidence type="ECO:0000256" key="10">
    <source>
        <dbReference type="ARBA" id="ARBA00023157"/>
    </source>
</evidence>
<evidence type="ECO:0000259" key="21">
    <source>
        <dbReference type="Pfam" id="PF02931"/>
    </source>
</evidence>
<dbReference type="InterPro" id="IPR036719">
    <property type="entry name" value="Neuro-gated_channel_TM_sf"/>
</dbReference>
<evidence type="ECO:0000256" key="6">
    <source>
        <dbReference type="ARBA" id="ARBA00022989"/>
    </source>
</evidence>
<sequence length="565" mass="64239">MSGQGATLFLVVFALFGGISNSVLAQGDEEAANGREEAAETQPVKLTALFKGYDPLIRPNFHGKPVAVQMSMTIASIDQVSEVDMDYTVTVLMRQYWNDPRLKFPGNRSMSLDPRLVKKLWVPDTFLENSKSSYLHAVTVDNALIRLFPDGSILYGMRITAKMECEMDLRKYPMDEQSCPFILESYGYTTEDMTYEWREGDKSISGLKDIRLSQFTIYDYKALQGYGDYETGKYPQLVVQFTIRRNVFFFLLQSYLPSMLLVVLSWVSFYIDTNSAPARVSLSKKTVFLQESSPMRTGRRPHSIVSSSDSQKSVRHVLKGAQMHLSIFYQIRLYPRPVRTGRISSFLSVCTLTYTSTLCPVGIPSQGRYPQLALHIHMQRNVVFFMLQTYLPCILIVILSWVSFFIDKDSTPARVALGVTTVLTMTTLVSGTRAQLPKISYIKAIDVYLVVCFVFVFAALLEYAAVNYQSRYYKTPRKSRKSKKAEIEEIQLEEKKAPLAVPENDGSAARNGTTRRRFPSPKVLTSFRSGRKIIEDVNDIDKFSRVLFPVTFAVFNAIYWIVYTV</sequence>
<dbReference type="Pfam" id="PF02932">
    <property type="entry name" value="Neur_chan_memb"/>
    <property type="match status" value="2"/>
</dbReference>
<dbReference type="FunFam" id="1.20.58.390:FF:000067">
    <property type="entry name" value="Glycine receptor subunit alpha-2"/>
    <property type="match status" value="1"/>
</dbReference>
<evidence type="ECO:0000259" key="22">
    <source>
        <dbReference type="Pfam" id="PF02932"/>
    </source>
</evidence>
<evidence type="ECO:0000256" key="20">
    <source>
        <dbReference type="RuleBase" id="RU000687"/>
    </source>
</evidence>
<evidence type="ECO:0000256" key="15">
    <source>
        <dbReference type="ARBA" id="ARBA00023257"/>
    </source>
</evidence>
<dbReference type="PANTHER" id="PTHR18945">
    <property type="entry name" value="NEUROTRANSMITTER GATED ION CHANNEL"/>
    <property type="match status" value="1"/>
</dbReference>
<feature type="transmembrane region" description="Helical" evidence="20">
    <location>
        <begin position="247"/>
        <end position="271"/>
    </location>
</feature>
<dbReference type="PRINTS" id="PR00253">
    <property type="entry name" value="GABAARECEPTR"/>
</dbReference>
<dbReference type="NCBIfam" id="TIGR00860">
    <property type="entry name" value="LIC"/>
    <property type="match status" value="1"/>
</dbReference>
<keyword evidence="9 20" id="KW-0472">Membrane</keyword>
<organism evidence="23 24">
    <name type="scientific">Branchiostoma belcheri</name>
    <name type="common">Amphioxus</name>
    <dbReference type="NCBI Taxonomy" id="7741"/>
    <lineage>
        <taxon>Eukaryota</taxon>
        <taxon>Metazoa</taxon>
        <taxon>Chordata</taxon>
        <taxon>Cephalochordata</taxon>
        <taxon>Leptocardii</taxon>
        <taxon>Amphioxiformes</taxon>
        <taxon>Branchiostomatidae</taxon>
        <taxon>Branchiostoma</taxon>
    </lineage>
</organism>
<evidence type="ECO:0000256" key="5">
    <source>
        <dbReference type="ARBA" id="ARBA00022729"/>
    </source>
</evidence>
<dbReference type="SUPFAM" id="SSF90112">
    <property type="entry name" value="Neurotransmitter-gated ion-channel transmembrane pore"/>
    <property type="match status" value="2"/>
</dbReference>
<evidence type="ECO:0000313" key="23">
    <source>
        <dbReference type="Proteomes" id="UP000515135"/>
    </source>
</evidence>
<evidence type="ECO:0000256" key="14">
    <source>
        <dbReference type="ARBA" id="ARBA00023214"/>
    </source>
</evidence>
<dbReference type="RefSeq" id="XP_019631882.1">
    <property type="nucleotide sequence ID" value="XM_019776323.1"/>
</dbReference>
<feature type="chain" id="PRO_5028522678" description="Gamma-aminobutyric acid receptor subunit beta" evidence="20">
    <location>
        <begin position="26"/>
        <end position="565"/>
    </location>
</feature>
<evidence type="ECO:0000256" key="16">
    <source>
        <dbReference type="ARBA" id="ARBA00023286"/>
    </source>
</evidence>
<dbReference type="InterPro" id="IPR006029">
    <property type="entry name" value="Neurotrans-gated_channel_TM"/>
</dbReference>
<keyword evidence="6 20" id="KW-1133">Transmembrane helix</keyword>
<dbReference type="FunFam" id="2.70.170.10:FF:000021">
    <property type="entry name" value="Gamma-aminobutyric acid receptor isoform 3b"/>
    <property type="match status" value="1"/>
</dbReference>
<evidence type="ECO:0000256" key="8">
    <source>
        <dbReference type="ARBA" id="ARBA00023065"/>
    </source>
</evidence>
<dbReference type="GO" id="GO:0004888">
    <property type="term" value="F:transmembrane signaling receptor activity"/>
    <property type="evidence" value="ECO:0007669"/>
    <property type="project" value="InterPro"/>
</dbReference>
<dbReference type="OrthoDB" id="442503at2759"/>
<keyword evidence="10" id="KW-1015">Disulfide bond</keyword>
<dbReference type="KEGG" id="bbel:109475610"/>
<dbReference type="GO" id="GO:0045211">
    <property type="term" value="C:postsynaptic membrane"/>
    <property type="evidence" value="ECO:0007669"/>
    <property type="project" value="UniProtKB-SubCell"/>
</dbReference>
<dbReference type="GeneID" id="109475610"/>
<dbReference type="Proteomes" id="UP000515135">
    <property type="component" value="Unplaced"/>
</dbReference>
<feature type="domain" description="Neurotransmitter-gated ion-channel transmembrane" evidence="22">
    <location>
        <begin position="389"/>
        <end position="500"/>
    </location>
</feature>
<feature type="transmembrane region" description="Helical" evidence="20">
    <location>
        <begin position="546"/>
        <end position="563"/>
    </location>
</feature>
<dbReference type="GO" id="GO:0005230">
    <property type="term" value="F:extracellular ligand-gated monoatomic ion channel activity"/>
    <property type="evidence" value="ECO:0007669"/>
    <property type="project" value="InterPro"/>
</dbReference>
<keyword evidence="16" id="KW-1071">Ligand-gated ion channel</keyword>
<feature type="signal peptide" evidence="20">
    <location>
        <begin position="1"/>
        <end position="25"/>
    </location>
</feature>
<feature type="transmembrane region" description="Helical" evidence="20">
    <location>
        <begin position="415"/>
        <end position="436"/>
    </location>
</feature>
<evidence type="ECO:0000256" key="17">
    <source>
        <dbReference type="ARBA" id="ARBA00023303"/>
    </source>
</evidence>
<name>A0A6P4ZLF8_BRABE</name>
<keyword evidence="4 20" id="KW-0812">Transmembrane</keyword>
<keyword evidence="5 20" id="KW-0732">Signal</keyword>
<evidence type="ECO:0000256" key="7">
    <source>
        <dbReference type="ARBA" id="ARBA00023018"/>
    </source>
</evidence>
<dbReference type="SUPFAM" id="SSF63712">
    <property type="entry name" value="Nicotinic receptor ligand binding domain-like"/>
    <property type="match status" value="1"/>
</dbReference>